<keyword evidence="2" id="KW-1185">Reference proteome</keyword>
<reference evidence="1" key="2">
    <citation type="submission" date="2020-11" db="EMBL/GenBank/DDBJ databases">
        <authorList>
            <person name="McCartney M.A."/>
            <person name="Auch B."/>
            <person name="Kono T."/>
            <person name="Mallez S."/>
            <person name="Becker A."/>
            <person name="Gohl D.M."/>
            <person name="Silverstein K.A.T."/>
            <person name="Koren S."/>
            <person name="Bechman K.B."/>
            <person name="Herman A."/>
            <person name="Abrahante J.E."/>
            <person name="Garbe J."/>
        </authorList>
    </citation>
    <scope>NUCLEOTIDE SEQUENCE</scope>
    <source>
        <strain evidence="1">Duluth1</strain>
        <tissue evidence="1">Whole animal</tissue>
    </source>
</reference>
<dbReference type="AlphaFoldDB" id="A0A9D4NFX1"/>
<reference evidence="1" key="1">
    <citation type="journal article" date="2019" name="bioRxiv">
        <title>The Genome of the Zebra Mussel, Dreissena polymorpha: A Resource for Invasive Species Research.</title>
        <authorList>
            <person name="McCartney M.A."/>
            <person name="Auch B."/>
            <person name="Kono T."/>
            <person name="Mallez S."/>
            <person name="Zhang Y."/>
            <person name="Obille A."/>
            <person name="Becker A."/>
            <person name="Abrahante J.E."/>
            <person name="Garbe J."/>
            <person name="Badalamenti J.P."/>
            <person name="Herman A."/>
            <person name="Mangelson H."/>
            <person name="Liachko I."/>
            <person name="Sullivan S."/>
            <person name="Sone E.D."/>
            <person name="Koren S."/>
            <person name="Silverstein K.A.T."/>
            <person name="Beckman K.B."/>
            <person name="Gohl D.M."/>
        </authorList>
    </citation>
    <scope>NUCLEOTIDE SEQUENCE</scope>
    <source>
        <strain evidence="1">Duluth1</strain>
        <tissue evidence="1">Whole animal</tissue>
    </source>
</reference>
<accession>A0A9D4NFX1</accession>
<dbReference type="Proteomes" id="UP000828390">
    <property type="component" value="Unassembled WGS sequence"/>
</dbReference>
<protein>
    <submittedName>
        <fullName evidence="1">Uncharacterized protein</fullName>
    </submittedName>
</protein>
<name>A0A9D4NFX1_DREPO</name>
<dbReference type="InterPro" id="IPR012674">
    <property type="entry name" value="Calycin"/>
</dbReference>
<dbReference type="Gene3D" id="2.40.128.20">
    <property type="match status" value="1"/>
</dbReference>
<comment type="caution">
    <text evidence="1">The sequence shown here is derived from an EMBL/GenBank/DDBJ whole genome shotgun (WGS) entry which is preliminary data.</text>
</comment>
<evidence type="ECO:0000313" key="1">
    <source>
        <dbReference type="EMBL" id="KAH3892909.1"/>
    </source>
</evidence>
<dbReference type="SUPFAM" id="SSF50814">
    <property type="entry name" value="Lipocalins"/>
    <property type="match status" value="1"/>
</dbReference>
<organism evidence="1 2">
    <name type="scientific">Dreissena polymorpha</name>
    <name type="common">Zebra mussel</name>
    <name type="synonym">Mytilus polymorpha</name>
    <dbReference type="NCBI Taxonomy" id="45954"/>
    <lineage>
        <taxon>Eukaryota</taxon>
        <taxon>Metazoa</taxon>
        <taxon>Spiralia</taxon>
        <taxon>Lophotrochozoa</taxon>
        <taxon>Mollusca</taxon>
        <taxon>Bivalvia</taxon>
        <taxon>Autobranchia</taxon>
        <taxon>Heteroconchia</taxon>
        <taxon>Euheterodonta</taxon>
        <taxon>Imparidentia</taxon>
        <taxon>Neoheterodontei</taxon>
        <taxon>Myida</taxon>
        <taxon>Dreissenoidea</taxon>
        <taxon>Dreissenidae</taxon>
        <taxon>Dreissena</taxon>
    </lineage>
</organism>
<gene>
    <name evidence="1" type="ORF">DPMN_017045</name>
</gene>
<sequence>MDRYSPQLDIRDQCRMSMSELARYSKKALANSVDPDETPHDAASHQGLRCLLKGISCYVVSIPRMFGLVVVAVFCVCHSSALSNTWQNRIKQRPAPVVPFKLEWYLGKWFTQSRQEPCSWKGSSDFENMELNFVLDPKKNLLYDHSIWKKDDRCVFVTFDIIPSSKTPGTFMIQDPLGDVQSGEYVILAIDPNKFVVEWGCTKVSSVGQRCDDPWVSVHTRERFPSPKVLAKIDLALMRTVGVRLAELPRLSHANMPCVLGQGKFAASDFL</sequence>
<dbReference type="EMBL" id="JAIWYP010000001">
    <property type="protein sequence ID" value="KAH3892909.1"/>
    <property type="molecule type" value="Genomic_DNA"/>
</dbReference>
<evidence type="ECO:0000313" key="2">
    <source>
        <dbReference type="Proteomes" id="UP000828390"/>
    </source>
</evidence>
<proteinExistence type="predicted"/>
<dbReference type="GO" id="GO:0008289">
    <property type="term" value="F:lipid binding"/>
    <property type="evidence" value="ECO:0007669"/>
    <property type="project" value="UniProtKB-KW"/>
</dbReference>